<feature type="domain" description="Mammalian cell entry C-terminal" evidence="3">
    <location>
        <begin position="125"/>
        <end position="340"/>
    </location>
</feature>
<dbReference type="EMBL" id="JAAXPC010000001">
    <property type="protein sequence ID" value="NKY00514.1"/>
    <property type="molecule type" value="Genomic_DNA"/>
</dbReference>
<reference evidence="4 5" key="1">
    <citation type="submission" date="2020-04" db="EMBL/GenBank/DDBJ databases">
        <title>MicrobeNet Type strains.</title>
        <authorList>
            <person name="Nicholson A.C."/>
        </authorList>
    </citation>
    <scope>NUCLEOTIDE SEQUENCE [LARGE SCALE GENOMIC DNA]</scope>
    <source>
        <strain evidence="4 5">ATCC BAA-14</strain>
    </source>
</reference>
<dbReference type="InterPro" id="IPR052336">
    <property type="entry name" value="MlaD_Phospholipid_Transporter"/>
</dbReference>
<dbReference type="NCBIfam" id="TIGR00996">
    <property type="entry name" value="Mtu_fam_mce"/>
    <property type="match status" value="1"/>
</dbReference>
<dbReference type="PANTHER" id="PTHR33371">
    <property type="entry name" value="INTERMEMBRANE PHOSPHOLIPID TRANSPORT SYSTEM BINDING PROTEIN MLAD-RELATED"/>
    <property type="match status" value="1"/>
</dbReference>
<dbReference type="InterPro" id="IPR005693">
    <property type="entry name" value="Mce"/>
</dbReference>
<accession>A0A846WFW4</accession>
<sequence length="387" mass="41342">MGHFRDFGRMANLLLGIGLILVITASVVLSLALYRGDLRDTVPVTVYADRTGLMLERGCDVKLNGVVVGRVESVVAERDRARINISIDSDRVDDIPSNVSAAIDPTTLLGRKFITLERPQFPERSRLIGGSVIDFTQNSTEVNDLLKSLVQVVDEVDPRKVSDTLNALALAVNGAGDETGRLIDQLNTYLGTFNPYLPLLRRDIRIGTPAVQTLADAAPDLLTTVRNLTTTAHTLTDKQQQFAAFLLSFSNLGNTGRDLFVAGGRPLQESVASLNPTLAVLGQFSGILPCFLNNLAQTSRTLELTNGGSALPGLNVVGTILAGNPPYTYPENLPKVGLSGVGPSCYEPRGGRVGHVDFPDGSDAYRPINDAGDLIGNPLATLLFGGH</sequence>
<evidence type="ECO:0000313" key="5">
    <source>
        <dbReference type="Proteomes" id="UP000563898"/>
    </source>
</evidence>
<organism evidence="4 5">
    <name type="scientific">Gordonia polyisoprenivorans</name>
    <dbReference type="NCBI Taxonomy" id="84595"/>
    <lineage>
        <taxon>Bacteria</taxon>
        <taxon>Bacillati</taxon>
        <taxon>Actinomycetota</taxon>
        <taxon>Actinomycetes</taxon>
        <taxon>Mycobacteriales</taxon>
        <taxon>Gordoniaceae</taxon>
        <taxon>Gordonia</taxon>
    </lineage>
</organism>
<feature type="transmembrane region" description="Helical" evidence="1">
    <location>
        <begin position="12"/>
        <end position="34"/>
    </location>
</feature>
<dbReference type="Proteomes" id="UP000563898">
    <property type="component" value="Unassembled WGS sequence"/>
</dbReference>
<keyword evidence="1" id="KW-0472">Membrane</keyword>
<comment type="caution">
    <text evidence="4">The sequence shown here is derived from an EMBL/GenBank/DDBJ whole genome shotgun (WGS) entry which is preliminary data.</text>
</comment>
<feature type="domain" description="Mce/MlaD" evidence="2">
    <location>
        <begin position="41"/>
        <end position="117"/>
    </location>
</feature>
<evidence type="ECO:0000259" key="2">
    <source>
        <dbReference type="Pfam" id="PF02470"/>
    </source>
</evidence>
<evidence type="ECO:0000259" key="3">
    <source>
        <dbReference type="Pfam" id="PF11887"/>
    </source>
</evidence>
<keyword evidence="1" id="KW-0812">Transmembrane</keyword>
<dbReference type="InterPro" id="IPR024516">
    <property type="entry name" value="Mce_C"/>
</dbReference>
<dbReference type="Pfam" id="PF02470">
    <property type="entry name" value="MlaD"/>
    <property type="match status" value="1"/>
</dbReference>
<dbReference type="RefSeq" id="WP_006370812.1">
    <property type="nucleotide sequence ID" value="NZ_JAAXPC010000001.1"/>
</dbReference>
<evidence type="ECO:0000313" key="4">
    <source>
        <dbReference type="EMBL" id="NKY00514.1"/>
    </source>
</evidence>
<gene>
    <name evidence="4" type="ORF">HGA05_02850</name>
</gene>
<proteinExistence type="predicted"/>
<dbReference type="PANTHER" id="PTHR33371:SF19">
    <property type="entry name" value="MCE-FAMILY PROTEIN MCE4A"/>
    <property type="match status" value="1"/>
</dbReference>
<name>A0A846WFW4_9ACTN</name>
<dbReference type="GO" id="GO:0051701">
    <property type="term" value="P:biological process involved in interaction with host"/>
    <property type="evidence" value="ECO:0007669"/>
    <property type="project" value="TreeGrafter"/>
</dbReference>
<dbReference type="AlphaFoldDB" id="A0A846WFW4"/>
<dbReference type="GO" id="GO:0005576">
    <property type="term" value="C:extracellular region"/>
    <property type="evidence" value="ECO:0007669"/>
    <property type="project" value="TreeGrafter"/>
</dbReference>
<evidence type="ECO:0000256" key="1">
    <source>
        <dbReference type="SAM" id="Phobius"/>
    </source>
</evidence>
<protein>
    <submittedName>
        <fullName evidence="4">MCE family protein</fullName>
    </submittedName>
</protein>
<dbReference type="InterPro" id="IPR003399">
    <property type="entry name" value="Mce/MlaD"/>
</dbReference>
<dbReference type="Pfam" id="PF11887">
    <property type="entry name" value="Mce4_CUP1"/>
    <property type="match status" value="1"/>
</dbReference>
<keyword evidence="1" id="KW-1133">Transmembrane helix</keyword>